<dbReference type="PROSITE" id="PS00455">
    <property type="entry name" value="AMP_BINDING"/>
    <property type="match status" value="1"/>
</dbReference>
<dbReference type="AlphaFoldDB" id="A0A1L3SWK7"/>
<dbReference type="EMBL" id="CP018171">
    <property type="protein sequence ID" value="APH73817.1"/>
    <property type="molecule type" value="Genomic_DNA"/>
</dbReference>
<dbReference type="SUPFAM" id="SSF56801">
    <property type="entry name" value="Acetyl-CoA synthetase-like"/>
    <property type="match status" value="1"/>
</dbReference>
<dbReference type="RefSeq" id="WP_072607280.1">
    <property type="nucleotide sequence ID" value="NZ_CP018171.1"/>
</dbReference>
<dbReference type="PANTHER" id="PTHR43272:SF33">
    <property type="entry name" value="AMP-BINDING DOMAIN-CONTAINING PROTEIN-RELATED"/>
    <property type="match status" value="1"/>
</dbReference>
<organism evidence="4 5">
    <name type="scientific">Aquibium oceanicum</name>
    <dbReference type="NCBI Taxonomy" id="1670800"/>
    <lineage>
        <taxon>Bacteria</taxon>
        <taxon>Pseudomonadati</taxon>
        <taxon>Pseudomonadota</taxon>
        <taxon>Alphaproteobacteria</taxon>
        <taxon>Hyphomicrobiales</taxon>
        <taxon>Phyllobacteriaceae</taxon>
        <taxon>Aquibium</taxon>
    </lineage>
</organism>
<dbReference type="Proteomes" id="UP000182840">
    <property type="component" value="Chromosome"/>
</dbReference>
<keyword evidence="2" id="KW-0067">ATP-binding</keyword>
<evidence type="ECO:0000256" key="2">
    <source>
        <dbReference type="ARBA" id="ARBA00022840"/>
    </source>
</evidence>
<dbReference type="Pfam" id="PF23562">
    <property type="entry name" value="AMP-binding_C_3"/>
    <property type="match status" value="1"/>
</dbReference>
<evidence type="ECO:0000256" key="1">
    <source>
        <dbReference type="ARBA" id="ARBA00022741"/>
    </source>
</evidence>
<dbReference type="GO" id="GO:0016020">
    <property type="term" value="C:membrane"/>
    <property type="evidence" value="ECO:0007669"/>
    <property type="project" value="TreeGrafter"/>
</dbReference>
<dbReference type="GO" id="GO:0004467">
    <property type="term" value="F:long-chain fatty acid-CoA ligase activity"/>
    <property type="evidence" value="ECO:0007669"/>
    <property type="project" value="TreeGrafter"/>
</dbReference>
<accession>A0A1L3SWK7</accession>
<evidence type="ECO:0000313" key="5">
    <source>
        <dbReference type="Proteomes" id="UP000182840"/>
    </source>
</evidence>
<feature type="domain" description="AMP-dependent synthetase/ligase" evidence="3">
    <location>
        <begin position="21"/>
        <end position="439"/>
    </location>
</feature>
<keyword evidence="1" id="KW-0547">Nucleotide-binding</keyword>
<dbReference type="Pfam" id="PF00501">
    <property type="entry name" value="AMP-binding"/>
    <property type="match status" value="1"/>
</dbReference>
<dbReference type="InterPro" id="IPR042099">
    <property type="entry name" value="ANL_N_sf"/>
</dbReference>
<dbReference type="Gene3D" id="3.40.50.12780">
    <property type="entry name" value="N-terminal domain of ligase-like"/>
    <property type="match status" value="2"/>
</dbReference>
<dbReference type="KEGG" id="meso:BSQ44_22365"/>
<keyword evidence="4" id="KW-0436">Ligase</keyword>
<evidence type="ECO:0000313" key="4">
    <source>
        <dbReference type="EMBL" id="APH73817.1"/>
    </source>
</evidence>
<dbReference type="PANTHER" id="PTHR43272">
    <property type="entry name" value="LONG-CHAIN-FATTY-ACID--COA LIGASE"/>
    <property type="match status" value="1"/>
</dbReference>
<evidence type="ECO:0000259" key="3">
    <source>
        <dbReference type="Pfam" id="PF00501"/>
    </source>
</evidence>
<keyword evidence="5" id="KW-1185">Reference proteome</keyword>
<reference evidence="5" key="1">
    <citation type="submission" date="2016-11" db="EMBL/GenBank/DDBJ databases">
        <title>Mesorhizobium oceanicum sp. nov., isolated from deep seawater in South China Sea.</title>
        <authorList>
            <person name="Fu G.-Y."/>
        </authorList>
    </citation>
    <scope>NUCLEOTIDE SEQUENCE [LARGE SCALE GENOMIC DNA]</scope>
    <source>
        <strain evidence="5">B7</strain>
    </source>
</reference>
<gene>
    <name evidence="4" type="ORF">BSQ44_22365</name>
</gene>
<dbReference type="InterPro" id="IPR020845">
    <property type="entry name" value="AMP-binding_CS"/>
</dbReference>
<dbReference type="GO" id="GO:0005524">
    <property type="term" value="F:ATP binding"/>
    <property type="evidence" value="ECO:0007669"/>
    <property type="project" value="UniProtKB-KW"/>
</dbReference>
<dbReference type="OrthoDB" id="9803968at2"/>
<proteinExistence type="predicted"/>
<protein>
    <submittedName>
        <fullName evidence="4">Long-chain fatty acid--CoA ligase</fullName>
    </submittedName>
</protein>
<dbReference type="STRING" id="1670800.BSQ44_22365"/>
<name>A0A1L3SWK7_9HYPH</name>
<dbReference type="InterPro" id="IPR000873">
    <property type="entry name" value="AMP-dep_synth/lig_dom"/>
</dbReference>
<sequence>MLATAKAGTTLDTFPKYLLSNAERFADRPAMRHKDLGIWQGWSWKEQMEEVRAFAIGLSALGLKRGDKVAVVGSNRPRLYWTFAAVQSIGGVPVPVYADSVAEEMAYVLDHAEVRFAVVEDQEQVDKLLSIADKVASLKQIIYDETRGLRGYDHTHLHAYDEVREKGLALIAADPQEVSRWEASVAAGQGSDLGIILYTSGTTGRPKGVMLSNDNLVKSALHGNAFDHLGPDENIIAYLPLAWVGDHVFSYAQSYTAGFCVSCPESPETVTEDRREIAPTYFFAPPRVFEGLLTAVMVRMEDASRLKKRIFDHFLAHARKVGEPILNGEKVGFWDRLKYLAGDLLVYAPLKNRMGMSRLRVGYTAGEAIGPELFRFYRSIGLNLKQLYGQTEACVYITAQPDGNIRADTVGVPSPGVEIRIAESGEVLYRSEGVFEGYYKNDEATRATKTPDGWVHTGDAGFIDNEGHLKIIDRAKDVGKLRSGALFAPKYIENTLKFFPDIKEAVAFGDDRDFCAAFVNIDLQSVGSWAERNNLSYGSYQELAQHPEVCRIVGAHVEAANRKLSEEPMMAASQIRRFLILHKELDADDGELTRTQKVRRSFISERYGELIEALYDGSTEKYVETEMTFEDGRKGRVSATVRIFDAPVCGAAETRMKEAAE</sequence>